<dbReference type="GO" id="GO:0042393">
    <property type="term" value="F:histone binding"/>
    <property type="evidence" value="ECO:0007669"/>
    <property type="project" value="TreeGrafter"/>
</dbReference>
<dbReference type="SMART" id="SM00561">
    <property type="entry name" value="MBT"/>
    <property type="match status" value="1"/>
</dbReference>
<keyword evidence="1" id="KW-0677">Repeat</keyword>
<dbReference type="InterPro" id="IPR050548">
    <property type="entry name" value="PcG_chromatin_remod_factors"/>
</dbReference>
<evidence type="ECO:0000259" key="4">
    <source>
        <dbReference type="Pfam" id="PF13676"/>
    </source>
</evidence>
<evidence type="ECO:0000256" key="1">
    <source>
        <dbReference type="ARBA" id="ARBA00022737"/>
    </source>
</evidence>
<dbReference type="GO" id="GO:0003682">
    <property type="term" value="F:chromatin binding"/>
    <property type="evidence" value="ECO:0007669"/>
    <property type="project" value="TreeGrafter"/>
</dbReference>
<dbReference type="AlphaFoldDB" id="A0AA35R3F7"/>
<keyword evidence="6" id="KW-1185">Reference proteome</keyword>
<dbReference type="Gene3D" id="2.30.30.140">
    <property type="match status" value="1"/>
</dbReference>
<comment type="caution">
    <text evidence="5">The sequence shown here is derived from an EMBL/GenBank/DDBJ whole genome shotgun (WGS) entry which is preliminary data.</text>
</comment>
<feature type="compositionally biased region" description="Pro residues" evidence="3">
    <location>
        <begin position="248"/>
        <end position="267"/>
    </location>
</feature>
<proteinExistence type="predicted"/>
<feature type="repeat" description="MBT" evidence="2">
    <location>
        <begin position="317"/>
        <end position="422"/>
    </location>
</feature>
<organism evidence="5 6">
    <name type="scientific">Geodia barretti</name>
    <name type="common">Barrett's horny sponge</name>
    <dbReference type="NCBI Taxonomy" id="519541"/>
    <lineage>
        <taxon>Eukaryota</taxon>
        <taxon>Metazoa</taxon>
        <taxon>Porifera</taxon>
        <taxon>Demospongiae</taxon>
        <taxon>Heteroscleromorpha</taxon>
        <taxon>Tetractinellida</taxon>
        <taxon>Astrophorina</taxon>
        <taxon>Geodiidae</taxon>
        <taxon>Geodia</taxon>
    </lineage>
</organism>
<name>A0AA35R3F7_GEOBA</name>
<dbReference type="GO" id="GO:0007165">
    <property type="term" value="P:signal transduction"/>
    <property type="evidence" value="ECO:0007669"/>
    <property type="project" value="InterPro"/>
</dbReference>
<dbReference type="PANTHER" id="PTHR12247:SF131">
    <property type="entry name" value="LD05287P"/>
    <property type="match status" value="1"/>
</dbReference>
<dbReference type="InterPro" id="IPR004092">
    <property type="entry name" value="Mbt"/>
</dbReference>
<feature type="compositionally biased region" description="Pro residues" evidence="3">
    <location>
        <begin position="316"/>
        <end position="327"/>
    </location>
</feature>
<dbReference type="InterPro" id="IPR000157">
    <property type="entry name" value="TIR_dom"/>
</dbReference>
<dbReference type="Pfam" id="PF13676">
    <property type="entry name" value="TIR_2"/>
    <property type="match status" value="1"/>
</dbReference>
<feature type="domain" description="TIR" evidence="4">
    <location>
        <begin position="8"/>
        <end position="53"/>
    </location>
</feature>
<dbReference type="Proteomes" id="UP001174909">
    <property type="component" value="Unassembled WGS sequence"/>
</dbReference>
<dbReference type="PRINTS" id="PR01217">
    <property type="entry name" value="PRICHEXTENSN"/>
</dbReference>
<feature type="compositionally biased region" description="Low complexity" evidence="3">
    <location>
        <begin position="268"/>
        <end position="277"/>
    </location>
</feature>
<sequence length="463" mass="50697">MATQAKEVFLSYGREPEVSVFVKRLQDDLETRGISVWLDIDDIPAGSDWHGAIGCLFVCRLAENSVAVVVRLNAAGTGLQQSKALIAVITTKYLNSKFCTNELYAASSDQKDLFPVIMENIDFNASDRARGVKYAIGSINWTYFGSGYDYGTALERLVQGMKRSGLGGGATDVEDSPVTNLMGDLHISPHITGAYPTPSAPPPPLQAGFSAMSSPSSYPTPPPAYFTTPAPHTYYHYSSPQGLLPGYGPSPPTAAPYPYSPHTPPHPTAAYYQSPYPNSTPPPPPPYTPESTDGTGVDPTLAKTPLSASREYPSPHLTPSPHVPRPPSAHQQVTLFASPSSTLAGTLSTTGPLFQVGMKLEATDRRFPYFVCVATIMDRRESEVLIHFDGWGPEYDYWCSAWSLELHPPGWCRTHNWELQTPLHQPWTSWEDYLMRLTPQPLPTLFSTRTSWQGRGVVCSDRA</sequence>
<dbReference type="Gene3D" id="3.40.50.10140">
    <property type="entry name" value="Toll/interleukin-1 receptor homology (TIR) domain"/>
    <property type="match status" value="2"/>
</dbReference>
<evidence type="ECO:0000313" key="6">
    <source>
        <dbReference type="Proteomes" id="UP001174909"/>
    </source>
</evidence>
<reference evidence="5" key="1">
    <citation type="submission" date="2023-03" db="EMBL/GenBank/DDBJ databases">
        <authorList>
            <person name="Steffen K."/>
            <person name="Cardenas P."/>
        </authorList>
    </citation>
    <scope>NUCLEOTIDE SEQUENCE</scope>
</reference>
<accession>A0AA35R3F7</accession>
<dbReference type="SUPFAM" id="SSF63748">
    <property type="entry name" value="Tudor/PWWP/MBT"/>
    <property type="match status" value="1"/>
</dbReference>
<dbReference type="InterPro" id="IPR035897">
    <property type="entry name" value="Toll_tir_struct_dom_sf"/>
</dbReference>
<feature type="region of interest" description="Disordered" evidence="3">
    <location>
        <begin position="192"/>
        <end position="214"/>
    </location>
</feature>
<protein>
    <submittedName>
        <fullName evidence="5">Lethal(3)malignant brain tumor-like protein 3</fullName>
    </submittedName>
</protein>
<feature type="compositionally biased region" description="Pro residues" evidence="3">
    <location>
        <begin position="278"/>
        <end position="288"/>
    </location>
</feature>
<gene>
    <name evidence="5" type="ORF">GBAR_LOCUS3472</name>
</gene>
<evidence type="ECO:0000256" key="2">
    <source>
        <dbReference type="PROSITE-ProRule" id="PRU00459"/>
    </source>
</evidence>
<evidence type="ECO:0000256" key="3">
    <source>
        <dbReference type="SAM" id="MobiDB-lite"/>
    </source>
</evidence>
<dbReference type="GO" id="GO:0005634">
    <property type="term" value="C:nucleus"/>
    <property type="evidence" value="ECO:0007669"/>
    <property type="project" value="InterPro"/>
</dbReference>
<dbReference type="PANTHER" id="PTHR12247">
    <property type="entry name" value="POLYCOMB GROUP PROTEIN"/>
    <property type="match status" value="1"/>
</dbReference>
<feature type="region of interest" description="Disordered" evidence="3">
    <location>
        <begin position="246"/>
        <end position="332"/>
    </location>
</feature>
<dbReference type="PROSITE" id="PS51079">
    <property type="entry name" value="MBT"/>
    <property type="match status" value="1"/>
</dbReference>
<dbReference type="EMBL" id="CASHTH010000495">
    <property type="protein sequence ID" value="CAI8002712.1"/>
    <property type="molecule type" value="Genomic_DNA"/>
</dbReference>
<evidence type="ECO:0000313" key="5">
    <source>
        <dbReference type="EMBL" id="CAI8002712.1"/>
    </source>
</evidence>
<dbReference type="Pfam" id="PF02820">
    <property type="entry name" value="MBT"/>
    <property type="match status" value="1"/>
</dbReference>
<dbReference type="SUPFAM" id="SSF52200">
    <property type="entry name" value="Toll/Interleukin receptor TIR domain"/>
    <property type="match status" value="1"/>
</dbReference>
<dbReference type="GO" id="GO:0045892">
    <property type="term" value="P:negative regulation of DNA-templated transcription"/>
    <property type="evidence" value="ECO:0007669"/>
    <property type="project" value="TreeGrafter"/>
</dbReference>